<dbReference type="Gene3D" id="3.10.620.30">
    <property type="match status" value="1"/>
</dbReference>
<dbReference type="Pfam" id="PF01841">
    <property type="entry name" value="Transglut_core"/>
    <property type="match status" value="1"/>
</dbReference>
<name>A0A2D0NFH5_FLAN2</name>
<dbReference type="InterPro" id="IPR002931">
    <property type="entry name" value="Transglutaminase-like"/>
</dbReference>
<dbReference type="EMBL" id="PDUD01000010">
    <property type="protein sequence ID" value="PHN07252.1"/>
    <property type="molecule type" value="Genomic_DNA"/>
</dbReference>
<evidence type="ECO:0000313" key="4">
    <source>
        <dbReference type="Proteomes" id="UP000223913"/>
    </source>
</evidence>
<sequence>MFKFLKRLFMLSLILIICIGIWGHQQGLTVADYQDFIADFYEKYLREGSSSQEEETQEIGEQQETAPRNGDRPAPESSESLLSPPRNPFQQIDRHARNSPPAVETTVSTLAAYLEEKTTTELDKARSIYVWLTENIRYDDDAYNSNTYGDYSAEKVLRSRQAVCEGYSNLFLALGREMDLEIEKITGYAKGYGYKAGTRFKVANHAWNAVKIAGEWRIFDATWGTGNGSNVRGRLVSKKEFDDYWFNVDPYQAIFNHFPEDPQFSFVQPVITLAQYERLPYLTAAYFKLGFDGAAIYRKAIVDQQLQFPEVYSTKTFVKVHSAPEYKLLPRDQTIEFDLFVPEGLKVAAIDAAKNWKFFERKNGRFRLNYVPQKRGEVKIGVQHKNSGKSFETVLVYQVVNRQQNF</sequence>
<dbReference type="SMART" id="SM00460">
    <property type="entry name" value="TGc"/>
    <property type="match status" value="1"/>
</dbReference>
<organism evidence="3 4">
    <name type="scientific">Flavilitoribacter nigricans (strain ATCC 23147 / DSM 23189 / NBRC 102662 / NCIMB 1420 / SS-2)</name>
    <name type="common">Lewinella nigricans</name>
    <dbReference type="NCBI Taxonomy" id="1122177"/>
    <lineage>
        <taxon>Bacteria</taxon>
        <taxon>Pseudomonadati</taxon>
        <taxon>Bacteroidota</taxon>
        <taxon>Saprospiria</taxon>
        <taxon>Saprospirales</taxon>
        <taxon>Lewinellaceae</taxon>
        <taxon>Flavilitoribacter</taxon>
    </lineage>
</organism>
<evidence type="ECO:0000256" key="1">
    <source>
        <dbReference type="SAM" id="MobiDB-lite"/>
    </source>
</evidence>
<accession>A0A2D0NFH5</accession>
<dbReference type="PANTHER" id="PTHR46333:SF2">
    <property type="entry name" value="CYTOKINESIS PROTEIN 3"/>
    <property type="match status" value="1"/>
</dbReference>
<dbReference type="OrthoDB" id="9788327at2"/>
<evidence type="ECO:0000259" key="2">
    <source>
        <dbReference type="SMART" id="SM00460"/>
    </source>
</evidence>
<keyword evidence="4" id="KW-1185">Reference proteome</keyword>
<protein>
    <recommendedName>
        <fullName evidence="2">Transglutaminase-like domain-containing protein</fullName>
    </recommendedName>
</protein>
<feature type="region of interest" description="Disordered" evidence="1">
    <location>
        <begin position="49"/>
        <end position="101"/>
    </location>
</feature>
<dbReference type="RefSeq" id="WP_099149181.1">
    <property type="nucleotide sequence ID" value="NZ_PDUD01000010.1"/>
</dbReference>
<dbReference type="Proteomes" id="UP000223913">
    <property type="component" value="Unassembled WGS sequence"/>
</dbReference>
<feature type="domain" description="Transglutaminase-like" evidence="2">
    <location>
        <begin position="156"/>
        <end position="223"/>
    </location>
</feature>
<gene>
    <name evidence="3" type="ORF">CRP01_06380</name>
</gene>
<comment type="caution">
    <text evidence="3">The sequence shown here is derived from an EMBL/GenBank/DDBJ whole genome shotgun (WGS) entry which is preliminary data.</text>
</comment>
<dbReference type="InterPro" id="IPR052557">
    <property type="entry name" value="CAP/Cytokinesis_protein"/>
</dbReference>
<evidence type="ECO:0000313" key="3">
    <source>
        <dbReference type="EMBL" id="PHN07252.1"/>
    </source>
</evidence>
<feature type="compositionally biased region" description="Low complexity" evidence="1">
    <location>
        <begin position="75"/>
        <end position="84"/>
    </location>
</feature>
<dbReference type="SUPFAM" id="SSF54001">
    <property type="entry name" value="Cysteine proteinases"/>
    <property type="match status" value="1"/>
</dbReference>
<dbReference type="PANTHER" id="PTHR46333">
    <property type="entry name" value="CYTOKINESIS PROTEIN 3"/>
    <property type="match status" value="1"/>
</dbReference>
<dbReference type="GO" id="GO:0005737">
    <property type="term" value="C:cytoplasm"/>
    <property type="evidence" value="ECO:0007669"/>
    <property type="project" value="TreeGrafter"/>
</dbReference>
<dbReference type="AlphaFoldDB" id="A0A2D0NFH5"/>
<reference evidence="3 4" key="1">
    <citation type="submission" date="2017-10" db="EMBL/GenBank/DDBJ databases">
        <title>The draft genome sequence of Lewinella nigricans NBRC 102662.</title>
        <authorList>
            <person name="Wang K."/>
        </authorList>
    </citation>
    <scope>NUCLEOTIDE SEQUENCE [LARGE SCALE GENOMIC DNA]</scope>
    <source>
        <strain evidence="3 4">NBRC 102662</strain>
    </source>
</reference>
<proteinExistence type="predicted"/>
<dbReference type="InterPro" id="IPR038765">
    <property type="entry name" value="Papain-like_cys_pep_sf"/>
</dbReference>